<dbReference type="InterPro" id="IPR011102">
    <property type="entry name" value="Sig_transdc_His_kinase_HWE"/>
</dbReference>
<evidence type="ECO:0000256" key="10">
    <source>
        <dbReference type="ARBA" id="ARBA00022741"/>
    </source>
</evidence>
<evidence type="ECO:0000256" key="1">
    <source>
        <dbReference type="ARBA" id="ARBA00000085"/>
    </source>
</evidence>
<keyword evidence="9" id="KW-0677">Repeat</keyword>
<dbReference type="InterPro" id="IPR036890">
    <property type="entry name" value="HATPase_C_sf"/>
</dbReference>
<gene>
    <name evidence="18" type="ORF">JMJ55_29770</name>
</gene>
<keyword evidence="14" id="KW-0843">Virulence</keyword>
<feature type="domain" description="PAS" evidence="16">
    <location>
        <begin position="19"/>
        <end position="48"/>
    </location>
</feature>
<evidence type="ECO:0000256" key="3">
    <source>
        <dbReference type="ARBA" id="ARBA00022543"/>
    </source>
</evidence>
<dbReference type="RefSeq" id="WP_202829233.1">
    <property type="nucleotide sequence ID" value="NZ_JAEUXJ010000045.1"/>
</dbReference>
<evidence type="ECO:0000256" key="4">
    <source>
        <dbReference type="ARBA" id="ARBA00022553"/>
    </source>
</evidence>
<dbReference type="Pfam" id="PF13426">
    <property type="entry name" value="PAS_9"/>
    <property type="match status" value="1"/>
</dbReference>
<evidence type="ECO:0000313" key="18">
    <source>
        <dbReference type="EMBL" id="MBL6459501.1"/>
    </source>
</evidence>
<keyword evidence="4" id="KW-0597">Phosphoprotein</keyword>
<evidence type="ECO:0000256" key="8">
    <source>
        <dbReference type="ARBA" id="ARBA00022679"/>
    </source>
</evidence>
<sequence length="324" mass="35953">MRSAVRAIGEAIVITGPELDPPGPLIEYVDPGFERMTGYAAHDVVGQSPRILQGSLTDRDVLARLRSALRAGKSFQGEAVNYRKDGSTYTVEWLITPVVEDGRVVHWVAAQRDVTERKRAEERQKRMVDELNHRVNNSLAAVQSVAAQTFQDDRRSVAEVRDAFRSRLLALSRVHVLLAQEYWEGAPLRALVERQLIQRGGTAERINLAGPEVRLRPGAAVAFGMALHELRMNALRHGALSGPGGRVQLHWSINRNSELERLQLSWAEEDGPPVLRPTRRGFGSRLIERGLTHGLRAGVRLLFEPSGLRCEVDAPLEAVAAVTR</sequence>
<dbReference type="InterPro" id="IPR035965">
    <property type="entry name" value="PAS-like_dom_sf"/>
</dbReference>
<dbReference type="PANTHER" id="PTHR41523:SF7">
    <property type="entry name" value="HISTIDINE KINASE"/>
    <property type="match status" value="1"/>
</dbReference>
<evidence type="ECO:0000259" key="16">
    <source>
        <dbReference type="PROSITE" id="PS50112"/>
    </source>
</evidence>
<evidence type="ECO:0000256" key="13">
    <source>
        <dbReference type="ARBA" id="ARBA00022991"/>
    </source>
</evidence>
<dbReference type="NCBIfam" id="TIGR00229">
    <property type="entry name" value="sensory_box"/>
    <property type="match status" value="1"/>
</dbReference>
<keyword evidence="11" id="KW-0418">Kinase</keyword>
<dbReference type="InterPro" id="IPR001610">
    <property type="entry name" value="PAC"/>
</dbReference>
<dbReference type="EMBL" id="JAEUXJ010000045">
    <property type="protein sequence ID" value="MBL6459501.1"/>
    <property type="molecule type" value="Genomic_DNA"/>
</dbReference>
<dbReference type="PROSITE" id="PS50112">
    <property type="entry name" value="PAS"/>
    <property type="match status" value="1"/>
</dbReference>
<protein>
    <recommendedName>
        <fullName evidence="2">histidine kinase</fullName>
        <ecNumber evidence="2">2.7.13.3</ecNumber>
    </recommendedName>
</protein>
<keyword evidence="12" id="KW-0067">ATP-binding</keyword>
<proteinExistence type="predicted"/>
<keyword evidence="6" id="KW-0285">Flavoprotein</keyword>
<dbReference type="SMART" id="SM00086">
    <property type="entry name" value="PAC"/>
    <property type="match status" value="1"/>
</dbReference>
<name>A0ABS1VEC8_9PROT</name>
<evidence type="ECO:0000256" key="15">
    <source>
        <dbReference type="ARBA" id="ARBA00023170"/>
    </source>
</evidence>
<dbReference type="SUPFAM" id="SSF55785">
    <property type="entry name" value="PYP-like sensor domain (PAS domain)"/>
    <property type="match status" value="1"/>
</dbReference>
<comment type="catalytic activity">
    <reaction evidence="1">
        <text>ATP + protein L-histidine = ADP + protein N-phospho-L-histidine.</text>
        <dbReference type="EC" id="2.7.13.3"/>
    </reaction>
</comment>
<keyword evidence="7" id="KW-0288">FMN</keyword>
<evidence type="ECO:0000256" key="5">
    <source>
        <dbReference type="ARBA" id="ARBA00022606"/>
    </source>
</evidence>
<keyword evidence="3" id="KW-0600">Photoreceptor protein</keyword>
<keyword evidence="15" id="KW-0675">Receptor</keyword>
<evidence type="ECO:0000256" key="9">
    <source>
        <dbReference type="ARBA" id="ARBA00022737"/>
    </source>
</evidence>
<dbReference type="Gene3D" id="3.30.450.20">
    <property type="entry name" value="PAS domain"/>
    <property type="match status" value="1"/>
</dbReference>
<evidence type="ECO:0000256" key="7">
    <source>
        <dbReference type="ARBA" id="ARBA00022643"/>
    </source>
</evidence>
<keyword evidence="5" id="KW-0716">Sensory transduction</keyword>
<evidence type="ECO:0000313" key="19">
    <source>
        <dbReference type="Proteomes" id="UP000606490"/>
    </source>
</evidence>
<keyword evidence="10" id="KW-0547">Nucleotide-binding</keyword>
<dbReference type="EC" id="2.7.13.3" evidence="2"/>
<dbReference type="Gene3D" id="3.30.565.10">
    <property type="entry name" value="Histidine kinase-like ATPase, C-terminal domain"/>
    <property type="match status" value="1"/>
</dbReference>
<evidence type="ECO:0000256" key="12">
    <source>
        <dbReference type="ARBA" id="ARBA00022840"/>
    </source>
</evidence>
<accession>A0ABS1VEC8</accession>
<dbReference type="PROSITE" id="PS50113">
    <property type="entry name" value="PAC"/>
    <property type="match status" value="1"/>
</dbReference>
<reference evidence="18 19" key="1">
    <citation type="submission" date="2021-01" db="EMBL/GenBank/DDBJ databases">
        <title>Belnapia mucosa sp. nov. and Belnapia arida sp. nov., isolated from the Tabernas Desert (Almeria, Spain).</title>
        <authorList>
            <person name="Molina-Menor E."/>
            <person name="Vidal-Verdu A."/>
            <person name="Calonge A."/>
            <person name="Satari L."/>
            <person name="Pereto Magraner J."/>
            <person name="Porcar Miralles M."/>
        </authorList>
    </citation>
    <scope>NUCLEOTIDE SEQUENCE [LARGE SCALE GENOMIC DNA]</scope>
    <source>
        <strain evidence="18 19">T6</strain>
    </source>
</reference>
<evidence type="ECO:0000256" key="2">
    <source>
        <dbReference type="ARBA" id="ARBA00012438"/>
    </source>
</evidence>
<dbReference type="Pfam" id="PF07536">
    <property type="entry name" value="HWE_HK"/>
    <property type="match status" value="1"/>
</dbReference>
<dbReference type="InterPro" id="IPR000014">
    <property type="entry name" value="PAS"/>
</dbReference>
<evidence type="ECO:0000256" key="14">
    <source>
        <dbReference type="ARBA" id="ARBA00023026"/>
    </source>
</evidence>
<comment type="caution">
    <text evidence="18">The sequence shown here is derived from an EMBL/GenBank/DDBJ whole genome shotgun (WGS) entry which is preliminary data.</text>
</comment>
<dbReference type="PANTHER" id="PTHR41523">
    <property type="entry name" value="TWO-COMPONENT SYSTEM SENSOR PROTEIN"/>
    <property type="match status" value="1"/>
</dbReference>
<evidence type="ECO:0000256" key="11">
    <source>
        <dbReference type="ARBA" id="ARBA00022777"/>
    </source>
</evidence>
<keyword evidence="19" id="KW-1185">Reference proteome</keyword>
<feature type="domain" description="PAC" evidence="17">
    <location>
        <begin position="73"/>
        <end position="126"/>
    </location>
</feature>
<dbReference type="SMART" id="SM00911">
    <property type="entry name" value="HWE_HK"/>
    <property type="match status" value="1"/>
</dbReference>
<keyword evidence="13" id="KW-0157">Chromophore</keyword>
<dbReference type="CDD" id="cd00130">
    <property type="entry name" value="PAS"/>
    <property type="match status" value="1"/>
</dbReference>
<evidence type="ECO:0000256" key="6">
    <source>
        <dbReference type="ARBA" id="ARBA00022630"/>
    </source>
</evidence>
<evidence type="ECO:0000259" key="17">
    <source>
        <dbReference type="PROSITE" id="PS50113"/>
    </source>
</evidence>
<dbReference type="InterPro" id="IPR000700">
    <property type="entry name" value="PAS-assoc_C"/>
</dbReference>
<dbReference type="Proteomes" id="UP000606490">
    <property type="component" value="Unassembled WGS sequence"/>
</dbReference>
<keyword evidence="8" id="KW-0808">Transferase</keyword>
<organism evidence="18 19">
    <name type="scientific">Belnapia mucosa</name>
    <dbReference type="NCBI Taxonomy" id="2804532"/>
    <lineage>
        <taxon>Bacteria</taxon>
        <taxon>Pseudomonadati</taxon>
        <taxon>Pseudomonadota</taxon>
        <taxon>Alphaproteobacteria</taxon>
        <taxon>Acetobacterales</taxon>
        <taxon>Roseomonadaceae</taxon>
        <taxon>Belnapia</taxon>
    </lineage>
</organism>